<dbReference type="OrthoDB" id="73875at2759"/>
<evidence type="ECO:0000313" key="2">
    <source>
        <dbReference type="EMBL" id="PFH61273.1"/>
    </source>
</evidence>
<feature type="compositionally biased region" description="Low complexity" evidence="1">
    <location>
        <begin position="635"/>
        <end position="649"/>
    </location>
</feature>
<dbReference type="Proteomes" id="UP000037136">
    <property type="component" value="Unassembled WGS sequence"/>
</dbReference>
<accession>A0A2A9PK59</accession>
<comment type="caution">
    <text evidence="2">The sequence shown here is derived from an EMBL/GenBank/DDBJ whole genome shotgun (WGS) entry which is preliminary data.</text>
</comment>
<gene>
    <name evidence="2" type="ORF">XA68_17786</name>
</gene>
<organism evidence="2 3">
    <name type="scientific">Ophiocordyceps unilateralis</name>
    <name type="common">Zombie-ant fungus</name>
    <name type="synonym">Torrubia unilateralis</name>
    <dbReference type="NCBI Taxonomy" id="268505"/>
    <lineage>
        <taxon>Eukaryota</taxon>
        <taxon>Fungi</taxon>
        <taxon>Dikarya</taxon>
        <taxon>Ascomycota</taxon>
        <taxon>Pezizomycotina</taxon>
        <taxon>Sordariomycetes</taxon>
        <taxon>Hypocreomycetidae</taxon>
        <taxon>Hypocreales</taxon>
        <taxon>Ophiocordycipitaceae</taxon>
        <taxon>Ophiocordyceps</taxon>
    </lineage>
</organism>
<dbReference type="EMBL" id="LAZP02000080">
    <property type="protein sequence ID" value="PFH61273.1"/>
    <property type="molecule type" value="Genomic_DNA"/>
</dbReference>
<dbReference type="STRING" id="268505.A0A2A9PK59"/>
<reference evidence="2 3" key="2">
    <citation type="journal article" date="2017" name="Sci. Rep.">
        <title>Ant-infecting Ophiocordyceps genomes reveal a high diversity of potential behavioral manipulation genes and a possible major role for enterotoxins.</title>
        <authorList>
            <person name="de Bekker C."/>
            <person name="Ohm R.A."/>
            <person name="Evans H.C."/>
            <person name="Brachmann A."/>
            <person name="Hughes D.P."/>
        </authorList>
    </citation>
    <scope>NUCLEOTIDE SEQUENCE [LARGE SCALE GENOMIC DNA]</scope>
    <source>
        <strain evidence="2 3">SC16a</strain>
    </source>
</reference>
<feature type="region of interest" description="Disordered" evidence="1">
    <location>
        <begin position="626"/>
        <end position="652"/>
    </location>
</feature>
<feature type="compositionally biased region" description="Polar residues" evidence="1">
    <location>
        <begin position="70"/>
        <end position="82"/>
    </location>
</feature>
<feature type="region of interest" description="Disordered" evidence="1">
    <location>
        <begin position="70"/>
        <end position="89"/>
    </location>
</feature>
<evidence type="ECO:0000256" key="1">
    <source>
        <dbReference type="SAM" id="MobiDB-lite"/>
    </source>
</evidence>
<name>A0A2A9PK59_OPHUN</name>
<sequence>MSREPEAHLAHPAGSASISTARHEFPFHNQGLIKREDELPVKFEKLRDMSKVGPEQSDVLWYYSKQSLSPKMGNNSRGGRSSNAEEKDLSQDAQGFIMLEGPPSSIDNSFATAHTVVRKEARIPNFKRSDVTSNMSTLESVFDPLEQTLYVYCNYRPGSDECKRVWIDGAEDTIIRLPEHVGEGPFARIVSIKPVNEDYKLPDHHLIHRRAERLSDPVYEIKIDYNFQAVQPKKDDHPISIRVDYTNLRGYWEEISVAEARRKRSFKGDTPAKVHDWQARVNKAVARDQEYAKRSDSFHATKVMSGGDGAQLHRRWWAEFIEWLRRITRMTASSLSILRLSWGDSIHLFRSTSGCTGRKTGAKLEIELEAAVSLDVTYAYYFSGTIIPPSMPDAYAYLSMEPNAYLSLRMSGHAEMDYRSQRTPIIDTITYPGLAIKGLIAIGPSLDIYGQIRGRIVISGQARAGARVNFGRAEVYWPQEDEASKKYEKLLGIESESSVLDRDLLEPFFEADVELNAGLDITVQPQVNFGIKVGNEALPSGLTLVDAQLSGYLVGGLSFQATSHINHESNELKYSYGVYLIYNLGYTAKAIILDMVGWALQPREVFYPDKRISVYGPVTGSVPWDSHEDGVSATSRPNNSAEASASEMAAPRDKSIYARVPKRKSQKIAPTFNSQLSCPIKRKRKIKLPELRYNCDHFGSSIIRGTANYSDASVPGLCQTWRKLNPIPKVLTFSNSEVNKKRKESKCPSNFCDGQNRLYMIKTGRQATTICNNALPPTVEEESDSLYGTTPTPICAPKYQTSEWNEAGCHKLLQNLVSNWAEMEPIHGNKRRTSNWVSWIDPKKWTTANKHGTIEQRATKYPNAMPLPDGMPRRSTVRTSWVFRRNYTWSTIDNATDPRKWWDAKNYSFVASPEKPSGWDSILCALNTFGQNSVYRLNGGYNAICLRNSSYNADGFQGIRRVAPCLITFTVADKDI</sequence>
<keyword evidence="3" id="KW-1185">Reference proteome</keyword>
<protein>
    <submittedName>
        <fullName evidence="2">Uncharacterized protein</fullName>
    </submittedName>
</protein>
<dbReference type="AlphaFoldDB" id="A0A2A9PK59"/>
<proteinExistence type="predicted"/>
<evidence type="ECO:0000313" key="3">
    <source>
        <dbReference type="Proteomes" id="UP000037136"/>
    </source>
</evidence>
<reference evidence="2 3" key="1">
    <citation type="journal article" date="2015" name="BMC Genomics">
        <title>Gene expression during zombie ant biting behavior reflects the complexity underlying fungal parasitic behavioral manipulation.</title>
        <authorList>
            <person name="de Bekker C."/>
            <person name="Ohm R.A."/>
            <person name="Loreto R.G."/>
            <person name="Sebastian A."/>
            <person name="Albert I."/>
            <person name="Merrow M."/>
            <person name="Brachmann A."/>
            <person name="Hughes D.P."/>
        </authorList>
    </citation>
    <scope>NUCLEOTIDE SEQUENCE [LARGE SCALE GENOMIC DNA]</scope>
    <source>
        <strain evidence="2 3">SC16a</strain>
    </source>
</reference>